<evidence type="ECO:0000256" key="3">
    <source>
        <dbReference type="SAM" id="MobiDB-lite"/>
    </source>
</evidence>
<feature type="binding site" evidence="2">
    <location>
        <position position="216"/>
    </location>
    <ligand>
        <name>Mg(2+)</name>
        <dbReference type="ChEBI" id="CHEBI:18420"/>
        <note>catalytic</note>
    </ligand>
</feature>
<feature type="domain" description="DNA/RNA non-specific endonuclease/pyrophosphatase/phosphodiesterase" evidence="5">
    <location>
        <begin position="121"/>
        <end position="333"/>
    </location>
</feature>
<dbReference type="PANTHER" id="PTHR13966:SF5">
    <property type="entry name" value="ENDONUCLEASE G, MITOCHONDRIAL"/>
    <property type="match status" value="1"/>
</dbReference>
<dbReference type="InterPro" id="IPR044929">
    <property type="entry name" value="DNA/RNA_non-sp_Endonuclease_sf"/>
</dbReference>
<evidence type="ECO:0000313" key="7">
    <source>
        <dbReference type="Proteomes" id="UP000238348"/>
    </source>
</evidence>
<evidence type="ECO:0000259" key="5">
    <source>
        <dbReference type="SMART" id="SM00892"/>
    </source>
</evidence>
<dbReference type="CDD" id="cd00091">
    <property type="entry name" value="NUC"/>
    <property type="match status" value="1"/>
</dbReference>
<dbReference type="GO" id="GO:0004519">
    <property type="term" value="F:endonuclease activity"/>
    <property type="evidence" value="ECO:0007669"/>
    <property type="project" value="TreeGrafter"/>
</dbReference>
<evidence type="ECO:0000256" key="1">
    <source>
        <dbReference type="PIRSR" id="PIRSR640255-1"/>
    </source>
</evidence>
<dbReference type="Pfam" id="PF01223">
    <property type="entry name" value="Endonuclease_NS"/>
    <property type="match status" value="1"/>
</dbReference>
<name>A0A2L0ENS0_SORCE</name>
<feature type="active site" description="Proton acceptor" evidence="1">
    <location>
        <position position="185"/>
    </location>
</feature>
<proteinExistence type="predicted"/>
<dbReference type="SMART" id="SM00892">
    <property type="entry name" value="Endonuclease_NS"/>
    <property type="match status" value="1"/>
</dbReference>
<feature type="compositionally biased region" description="Basic and acidic residues" evidence="3">
    <location>
        <begin position="36"/>
        <end position="50"/>
    </location>
</feature>
<feature type="domain" description="ENPP1-3/EXOG-like endonuclease/phosphodiesterase" evidence="4">
    <location>
        <begin position="122"/>
        <end position="333"/>
    </location>
</feature>
<dbReference type="EMBL" id="CP012673">
    <property type="protein sequence ID" value="AUX40954.1"/>
    <property type="molecule type" value="Genomic_DNA"/>
</dbReference>
<dbReference type="AlphaFoldDB" id="A0A2L0ENS0"/>
<dbReference type="SUPFAM" id="SSF54060">
    <property type="entry name" value="His-Me finger endonucleases"/>
    <property type="match status" value="1"/>
</dbReference>
<evidence type="ECO:0000313" key="6">
    <source>
        <dbReference type="EMBL" id="AUX40954.1"/>
    </source>
</evidence>
<evidence type="ECO:0000259" key="4">
    <source>
        <dbReference type="SMART" id="SM00477"/>
    </source>
</evidence>
<dbReference type="InterPro" id="IPR044925">
    <property type="entry name" value="His-Me_finger_sf"/>
</dbReference>
<dbReference type="GO" id="GO:0016787">
    <property type="term" value="F:hydrolase activity"/>
    <property type="evidence" value="ECO:0007669"/>
    <property type="project" value="InterPro"/>
</dbReference>
<dbReference type="InterPro" id="IPR020821">
    <property type="entry name" value="ENPP1-3/EXOG-like_nuc-like"/>
</dbReference>
<evidence type="ECO:0000256" key="2">
    <source>
        <dbReference type="PIRSR" id="PIRSR640255-2"/>
    </source>
</evidence>
<dbReference type="SMART" id="SM00477">
    <property type="entry name" value="NUC"/>
    <property type="match status" value="1"/>
</dbReference>
<protein>
    <submittedName>
        <fullName evidence="6">Endoribonuclease</fullName>
    </submittedName>
</protein>
<accession>A0A2L0ENS0</accession>
<sequence>MGSSRRRKKSSWGTRALIALVVTGLSAATVKCGVERGLKELGLPGEDRPTRPSPAPGRSGSPAPPKSASAKGAPPRGAPASGTAAPRPPKAGDPLELGTPVRTGPGAVQTAATASDDHLMTKPQYALSYNRSRNVANWVGWRLDAASFGDAPRHRGKFLSDGALPDGWYRVQHDDYTGSGFDRGHMVRSEERTRTPEDNKATFLLTNILPQRHDLNAGPWLALEGACQELAQKQDRALFLVAGGLFDGRGRVATLGDGAAGKGVAVPEAFFKIVVVLAPGQGAADVGPSTRVIAVIMPNKTGILDRGWGQYRTTVDDIERRAGYDFLTAVPEAVQRVIEARADTEPVVER</sequence>
<feature type="compositionally biased region" description="Low complexity" evidence="3">
    <location>
        <begin position="56"/>
        <end position="75"/>
    </location>
</feature>
<reference evidence="6 7" key="1">
    <citation type="submission" date="2015-09" db="EMBL/GenBank/DDBJ databases">
        <title>Sorangium comparison.</title>
        <authorList>
            <person name="Zaburannyi N."/>
            <person name="Bunk B."/>
            <person name="Overmann J."/>
            <person name="Mueller R."/>
        </authorList>
    </citation>
    <scope>NUCLEOTIDE SEQUENCE [LARGE SCALE GENOMIC DNA]</scope>
    <source>
        <strain evidence="6 7">So ce26</strain>
    </source>
</reference>
<dbReference type="InterPro" id="IPR040255">
    <property type="entry name" value="Non-specific_endonuclease"/>
</dbReference>
<dbReference type="PANTHER" id="PTHR13966">
    <property type="entry name" value="ENDONUCLEASE RELATED"/>
    <property type="match status" value="1"/>
</dbReference>
<dbReference type="RefSeq" id="WP_104978674.1">
    <property type="nucleotide sequence ID" value="NZ_CP012673.1"/>
</dbReference>
<organism evidence="6 7">
    <name type="scientific">Sorangium cellulosum</name>
    <name type="common">Polyangium cellulosum</name>
    <dbReference type="NCBI Taxonomy" id="56"/>
    <lineage>
        <taxon>Bacteria</taxon>
        <taxon>Pseudomonadati</taxon>
        <taxon>Myxococcota</taxon>
        <taxon>Polyangia</taxon>
        <taxon>Polyangiales</taxon>
        <taxon>Polyangiaceae</taxon>
        <taxon>Sorangium</taxon>
    </lineage>
</organism>
<dbReference type="GO" id="GO:0003676">
    <property type="term" value="F:nucleic acid binding"/>
    <property type="evidence" value="ECO:0007669"/>
    <property type="project" value="InterPro"/>
</dbReference>
<dbReference type="InterPro" id="IPR001604">
    <property type="entry name" value="Endo_G_ENPP1-like_dom"/>
</dbReference>
<dbReference type="OrthoDB" id="9811262at2"/>
<gene>
    <name evidence="6" type="ORF">SOCE26_023560</name>
</gene>
<keyword evidence="2" id="KW-0479">Metal-binding</keyword>
<dbReference type="Proteomes" id="UP000238348">
    <property type="component" value="Chromosome"/>
</dbReference>
<feature type="region of interest" description="Disordered" evidence="3">
    <location>
        <begin position="36"/>
        <end position="115"/>
    </location>
</feature>
<dbReference type="GO" id="GO:0046872">
    <property type="term" value="F:metal ion binding"/>
    <property type="evidence" value="ECO:0007669"/>
    <property type="project" value="UniProtKB-KW"/>
</dbReference>
<dbReference type="Gene3D" id="3.40.570.10">
    <property type="entry name" value="Extracellular Endonuclease, subunit A"/>
    <property type="match status" value="1"/>
</dbReference>